<gene>
    <name evidence="8" type="ORF">KP509_39G056400</name>
</gene>
<evidence type="ECO:0000256" key="4">
    <source>
        <dbReference type="ARBA" id="ARBA00023163"/>
    </source>
</evidence>
<evidence type="ECO:0000313" key="9">
    <source>
        <dbReference type="Proteomes" id="UP000825935"/>
    </source>
</evidence>
<dbReference type="GO" id="GO:0003700">
    <property type="term" value="F:DNA-binding transcription factor activity"/>
    <property type="evidence" value="ECO:0007669"/>
    <property type="project" value="InterPro"/>
</dbReference>
<comment type="caution">
    <text evidence="8">The sequence shown here is derived from an EMBL/GenBank/DDBJ whole genome shotgun (WGS) entry which is preliminary data.</text>
</comment>
<dbReference type="PANTHER" id="PTHR31221:SF141">
    <property type="entry name" value="WRKY PROTEIN"/>
    <property type="match status" value="1"/>
</dbReference>
<dbReference type="Proteomes" id="UP000825935">
    <property type="component" value="Chromosome 39"/>
</dbReference>
<accession>A0A8T2Q1K0</accession>
<evidence type="ECO:0000256" key="3">
    <source>
        <dbReference type="ARBA" id="ARBA00023125"/>
    </source>
</evidence>
<feature type="region of interest" description="Disordered" evidence="6">
    <location>
        <begin position="457"/>
        <end position="491"/>
    </location>
</feature>
<evidence type="ECO:0000256" key="6">
    <source>
        <dbReference type="SAM" id="MobiDB-lite"/>
    </source>
</evidence>
<keyword evidence="3" id="KW-0238">DNA-binding</keyword>
<dbReference type="Gene3D" id="2.20.25.80">
    <property type="entry name" value="WRKY domain"/>
    <property type="match status" value="1"/>
</dbReference>
<dbReference type="SMART" id="SM00774">
    <property type="entry name" value="WRKY"/>
    <property type="match status" value="1"/>
</dbReference>
<dbReference type="GO" id="GO:0043565">
    <property type="term" value="F:sequence-specific DNA binding"/>
    <property type="evidence" value="ECO:0007669"/>
    <property type="project" value="InterPro"/>
</dbReference>
<evidence type="ECO:0000313" key="8">
    <source>
        <dbReference type="EMBL" id="KAH7277548.1"/>
    </source>
</evidence>
<evidence type="ECO:0000259" key="7">
    <source>
        <dbReference type="PROSITE" id="PS50811"/>
    </source>
</evidence>
<feature type="domain" description="WRKY" evidence="7">
    <location>
        <begin position="508"/>
        <end position="570"/>
    </location>
</feature>
<protein>
    <recommendedName>
        <fullName evidence="7">WRKY domain-containing protein</fullName>
    </recommendedName>
</protein>
<evidence type="ECO:0000256" key="5">
    <source>
        <dbReference type="ARBA" id="ARBA00023242"/>
    </source>
</evidence>
<keyword evidence="5" id="KW-0539">Nucleus</keyword>
<dbReference type="AlphaFoldDB" id="A0A8T2Q1K0"/>
<proteinExistence type="predicted"/>
<comment type="subcellular location">
    <subcellularLocation>
        <location evidence="1">Nucleus</location>
    </subcellularLocation>
</comment>
<dbReference type="GO" id="GO:0005634">
    <property type="term" value="C:nucleus"/>
    <property type="evidence" value="ECO:0007669"/>
    <property type="project" value="UniProtKB-SubCell"/>
</dbReference>
<dbReference type="InterPro" id="IPR044810">
    <property type="entry name" value="WRKY_plant"/>
</dbReference>
<dbReference type="PANTHER" id="PTHR31221">
    <property type="entry name" value="WRKY TRANSCRIPTION FACTOR PROTEIN 1-RELATED"/>
    <property type="match status" value="1"/>
</dbReference>
<organism evidence="8 9">
    <name type="scientific">Ceratopteris richardii</name>
    <name type="common">Triangle waterfern</name>
    <dbReference type="NCBI Taxonomy" id="49495"/>
    <lineage>
        <taxon>Eukaryota</taxon>
        <taxon>Viridiplantae</taxon>
        <taxon>Streptophyta</taxon>
        <taxon>Embryophyta</taxon>
        <taxon>Tracheophyta</taxon>
        <taxon>Polypodiopsida</taxon>
        <taxon>Polypodiidae</taxon>
        <taxon>Polypodiales</taxon>
        <taxon>Pteridineae</taxon>
        <taxon>Pteridaceae</taxon>
        <taxon>Parkerioideae</taxon>
        <taxon>Ceratopteris</taxon>
    </lineage>
</organism>
<name>A0A8T2Q1K0_CERRI</name>
<evidence type="ECO:0000256" key="2">
    <source>
        <dbReference type="ARBA" id="ARBA00023015"/>
    </source>
</evidence>
<dbReference type="EMBL" id="CM035444">
    <property type="protein sequence ID" value="KAH7277548.1"/>
    <property type="molecule type" value="Genomic_DNA"/>
</dbReference>
<reference evidence="8" key="1">
    <citation type="submission" date="2021-08" db="EMBL/GenBank/DDBJ databases">
        <title>WGS assembly of Ceratopteris richardii.</title>
        <authorList>
            <person name="Marchant D.B."/>
            <person name="Chen G."/>
            <person name="Jenkins J."/>
            <person name="Shu S."/>
            <person name="Leebens-Mack J."/>
            <person name="Grimwood J."/>
            <person name="Schmutz J."/>
            <person name="Soltis P."/>
            <person name="Soltis D."/>
            <person name="Chen Z.-H."/>
        </authorList>
    </citation>
    <scope>NUCLEOTIDE SEQUENCE</scope>
    <source>
        <strain evidence="8">Whitten #5841</strain>
        <tissue evidence="8">Leaf</tissue>
    </source>
</reference>
<dbReference type="OrthoDB" id="693960at2759"/>
<sequence length="570" mass="62038">MEREGGGFHFKTSRNLGFIDSPLRAAWRAAESDHDARQCYGVRTGVALQEESHVAYLLARSCWSTREAEPAEERACEGVEEVGGWSSGSNSAFDRVELDYNGVGIEAACSKEVVYNSQGLNTLRAPSRREVGNGYSVNREAGGSGNQTVYHLRNGSLNEKYEVGYGGEGTEETGTEQDYNPTSGWNPRYKFFSESLDNHYARDRIVSPGSSKQLDKPLGLILRGDFDCVGVEGDYGENKKEVLGVKDRNNPGYGDSGMHWGVKQRGGYGECGHAQTNHVRGPPLSSGHECSSCTAASSNGGAFEAHRYGCAAISVTPLGPSGPLLQSVTSSSTSSSSPALDGFRNAQWSQPTVPTLPPPPHATSSFWLDLDSPESFHELQDIDDSWLNSLPPITIHNLPPFSSTTSSSSSFIVQSTASVLCAPALSQCSAYFTLSSPDQREAAVTFPVEAPAFNPEKLPSVLSPSPPSSIPSSPPAAATSRAGNMSSDRKRLKRLDLSEPKYVVLTRNYESVLKDGFKWRKYGQKSVKNNIYPRSYYKCSYEGCYVHKHVERVALDPCLILTTYRGRHNH</sequence>
<keyword evidence="2" id="KW-0805">Transcription regulation</keyword>
<dbReference type="PROSITE" id="PS50811">
    <property type="entry name" value="WRKY"/>
    <property type="match status" value="1"/>
</dbReference>
<evidence type="ECO:0000256" key="1">
    <source>
        <dbReference type="ARBA" id="ARBA00004123"/>
    </source>
</evidence>
<dbReference type="InterPro" id="IPR003657">
    <property type="entry name" value="WRKY_dom"/>
</dbReference>
<dbReference type="InterPro" id="IPR036576">
    <property type="entry name" value="WRKY_dom_sf"/>
</dbReference>
<dbReference type="SUPFAM" id="SSF118290">
    <property type="entry name" value="WRKY DNA-binding domain"/>
    <property type="match status" value="1"/>
</dbReference>
<feature type="compositionally biased region" description="Pro residues" evidence="6">
    <location>
        <begin position="464"/>
        <end position="474"/>
    </location>
</feature>
<keyword evidence="9" id="KW-1185">Reference proteome</keyword>
<keyword evidence="4" id="KW-0804">Transcription</keyword>
<dbReference type="Pfam" id="PF03106">
    <property type="entry name" value="WRKY"/>
    <property type="match status" value="1"/>
</dbReference>